<accession>A0A378YA67</accession>
<keyword evidence="2" id="KW-1185">Reference proteome</keyword>
<reference evidence="1 2" key="1">
    <citation type="submission" date="2018-06" db="EMBL/GenBank/DDBJ databases">
        <authorList>
            <consortium name="Pathogen Informatics"/>
            <person name="Doyle S."/>
        </authorList>
    </citation>
    <scope>NUCLEOTIDE SEQUENCE [LARGE SCALE GENOMIC DNA]</scope>
    <source>
        <strain evidence="1 2">NCTC1934</strain>
    </source>
</reference>
<dbReference type="EMBL" id="UGRY01000002">
    <property type="protein sequence ID" value="SUA74112.1"/>
    <property type="molecule type" value="Genomic_DNA"/>
</dbReference>
<dbReference type="Proteomes" id="UP000255467">
    <property type="component" value="Unassembled WGS sequence"/>
</dbReference>
<protein>
    <submittedName>
        <fullName evidence="1">Uncharacterized protein</fullName>
    </submittedName>
</protein>
<proteinExistence type="predicted"/>
<sequence length="37" mass="3617">MLFIAGDTGVAGMLLKLLQSMCTISAGGAAGSCNWGA</sequence>
<gene>
    <name evidence="1" type="ORF">NCTC1934_01416</name>
</gene>
<organism evidence="1 2">
    <name type="scientific">Nocardia otitidiscaviarum</name>
    <dbReference type="NCBI Taxonomy" id="1823"/>
    <lineage>
        <taxon>Bacteria</taxon>
        <taxon>Bacillati</taxon>
        <taxon>Actinomycetota</taxon>
        <taxon>Actinomycetes</taxon>
        <taxon>Mycobacteriales</taxon>
        <taxon>Nocardiaceae</taxon>
        <taxon>Nocardia</taxon>
    </lineage>
</organism>
<evidence type="ECO:0000313" key="2">
    <source>
        <dbReference type="Proteomes" id="UP000255467"/>
    </source>
</evidence>
<dbReference type="AlphaFoldDB" id="A0A378YA67"/>
<name>A0A378YA67_9NOCA</name>
<evidence type="ECO:0000313" key="1">
    <source>
        <dbReference type="EMBL" id="SUA74112.1"/>
    </source>
</evidence>